<dbReference type="OrthoDB" id="609103at2759"/>
<organism evidence="9 10">
    <name type="scientific">Pythium oligandrum</name>
    <name type="common">Mycoparasitic fungus</name>
    <dbReference type="NCBI Taxonomy" id="41045"/>
    <lineage>
        <taxon>Eukaryota</taxon>
        <taxon>Sar</taxon>
        <taxon>Stramenopiles</taxon>
        <taxon>Oomycota</taxon>
        <taxon>Peronosporomycetes</taxon>
        <taxon>Pythiales</taxon>
        <taxon>Pythiaceae</taxon>
        <taxon>Pythium</taxon>
    </lineage>
</organism>
<evidence type="ECO:0000256" key="7">
    <source>
        <dbReference type="SAM" id="MobiDB-lite"/>
    </source>
</evidence>
<evidence type="ECO:0000313" key="10">
    <source>
        <dbReference type="Proteomes" id="UP000794436"/>
    </source>
</evidence>
<proteinExistence type="inferred from homology"/>
<dbReference type="GO" id="GO:0016020">
    <property type="term" value="C:membrane"/>
    <property type="evidence" value="ECO:0007669"/>
    <property type="project" value="UniProtKB-SubCell"/>
</dbReference>
<feature type="transmembrane region" description="Helical" evidence="8">
    <location>
        <begin position="536"/>
        <end position="558"/>
    </location>
</feature>
<dbReference type="GO" id="GO:0043539">
    <property type="term" value="F:protein serine/threonine kinase activator activity"/>
    <property type="evidence" value="ECO:0007669"/>
    <property type="project" value="TreeGrafter"/>
</dbReference>
<evidence type="ECO:0000256" key="5">
    <source>
        <dbReference type="ARBA" id="ARBA00022989"/>
    </source>
</evidence>
<evidence type="ECO:0000256" key="8">
    <source>
        <dbReference type="SAM" id="Phobius"/>
    </source>
</evidence>
<comment type="subcellular location">
    <subcellularLocation>
        <location evidence="1">Membrane</location>
        <topology evidence="1">Multi-pass membrane protein</topology>
    </subcellularLocation>
</comment>
<evidence type="ECO:0000313" key="9">
    <source>
        <dbReference type="EMBL" id="TMW56259.1"/>
    </source>
</evidence>
<comment type="similarity">
    <text evidence="2">Belongs to the peroxisomal membrane protein PXMP2/4 family.</text>
</comment>
<evidence type="ECO:0000256" key="3">
    <source>
        <dbReference type="ARBA" id="ARBA00011012"/>
    </source>
</evidence>
<accession>A0A8K1C4B1</accession>
<dbReference type="EMBL" id="SPLM01000146">
    <property type="protein sequence ID" value="TMW56259.1"/>
    <property type="molecule type" value="Genomic_DNA"/>
</dbReference>
<dbReference type="PANTHER" id="PTHR10182:SF3">
    <property type="entry name" value="PROTEIN MO25"/>
    <property type="match status" value="1"/>
</dbReference>
<keyword evidence="6 8" id="KW-0472">Membrane</keyword>
<dbReference type="InterPro" id="IPR007248">
    <property type="entry name" value="Mpv17_PMP22"/>
</dbReference>
<feature type="transmembrane region" description="Helical" evidence="8">
    <location>
        <begin position="578"/>
        <end position="599"/>
    </location>
</feature>
<feature type="region of interest" description="Disordered" evidence="7">
    <location>
        <begin position="423"/>
        <end position="474"/>
    </location>
</feature>
<dbReference type="InterPro" id="IPR013878">
    <property type="entry name" value="Mo25"/>
</dbReference>
<reference evidence="9" key="1">
    <citation type="submission" date="2019-03" db="EMBL/GenBank/DDBJ databases">
        <title>Long read genome sequence of the mycoparasitic Pythium oligandrum ATCC 38472 isolated from sugarbeet rhizosphere.</title>
        <authorList>
            <person name="Gaulin E."/>
        </authorList>
    </citation>
    <scope>NUCLEOTIDE SEQUENCE</scope>
    <source>
        <strain evidence="9">ATCC 38472_TT</strain>
    </source>
</reference>
<evidence type="ECO:0000256" key="6">
    <source>
        <dbReference type="ARBA" id="ARBA00023136"/>
    </source>
</evidence>
<comment type="caution">
    <text evidence="9">The sequence shown here is derived from an EMBL/GenBank/DDBJ whole genome shotgun (WGS) entry which is preliminary data.</text>
</comment>
<feature type="transmembrane region" description="Helical" evidence="8">
    <location>
        <begin position="506"/>
        <end position="524"/>
    </location>
</feature>
<protein>
    <submittedName>
        <fullName evidence="9">Uncharacterized protein</fullName>
    </submittedName>
</protein>
<evidence type="ECO:0000256" key="1">
    <source>
        <dbReference type="ARBA" id="ARBA00004141"/>
    </source>
</evidence>
<dbReference type="Proteomes" id="UP000794436">
    <property type="component" value="Unassembled WGS sequence"/>
</dbReference>
<dbReference type="AlphaFoldDB" id="A0A8K1C4B1"/>
<dbReference type="Pfam" id="PF08569">
    <property type="entry name" value="Mo25"/>
    <property type="match status" value="1"/>
</dbReference>
<sequence length="659" mass="75364">MNAFFWSRKKPSKELVLQVDALLSQLFPEEKLDAALAFKLLLDRENVHDFRSTVMSTDMSIDSLDEALASCVIAEYGDDGREETDGVIGSVIGAVPEEENSDQSGEDDLRPVEVTIPEELERHWTKIRSIFQAWDDEPTEREKKMNRMAELLLRYRVLEKMLIPKVLTAMTFETRKYVSHVFRAMTVHDFQGFIEYVGDRPEIMKWLVEGYKNNNTALICGSMLRDCFEHESLTLLFLNELHHEFEVLFKVTKTNTNFDISADAFRNITKLLMGHKAVTVTCLDVSFDRIFGLLNSLLSACNYVTKRQALQLLAELLLDPVNFSVMQRYIASRENLKLVMMLLRETSQALRMDAFHVFKIFVANPNKSPEVAQLLVRNRDKLLTFIREFGKTESNREFQQEKSLLVFTLQRLVEPLPQPLKTAASLPSMQSSSTSSTTSSLSSFTSTGTSPPSPSSLSMRKSISEIKPKRRVRERNTVRATADTMVTTAWGKYQTALATHPIRTKAITSAFVGMFGEILGHVLKHKTLKGLSPRQVLAFFAFGGFVTGPVLHYWYMFLENQTFTKQKLTPNKKLLLDRLVYTPPFTALTLFSLGVMRGSSPKASMETVKRIYWGALLMNWRVWTVTQWLSFHYVPPQFRVLWGNCVALWWNAYLSLAQN</sequence>
<feature type="compositionally biased region" description="Low complexity" evidence="7">
    <location>
        <begin position="425"/>
        <end position="458"/>
    </location>
</feature>
<dbReference type="InterPro" id="IPR011989">
    <property type="entry name" value="ARM-like"/>
</dbReference>
<dbReference type="InterPro" id="IPR016024">
    <property type="entry name" value="ARM-type_fold"/>
</dbReference>
<gene>
    <name evidence="9" type="ORF">Poli38472_008907</name>
</gene>
<dbReference type="PANTHER" id="PTHR10182">
    <property type="entry name" value="CALCIUM-BINDING PROTEIN 39-RELATED"/>
    <property type="match status" value="1"/>
</dbReference>
<comment type="similarity">
    <text evidence="3">Belongs to the Mo25 family.</text>
</comment>
<evidence type="ECO:0000256" key="4">
    <source>
        <dbReference type="ARBA" id="ARBA00022692"/>
    </source>
</evidence>
<dbReference type="GO" id="GO:0035556">
    <property type="term" value="P:intracellular signal transduction"/>
    <property type="evidence" value="ECO:0007669"/>
    <property type="project" value="TreeGrafter"/>
</dbReference>
<dbReference type="Gene3D" id="1.25.10.10">
    <property type="entry name" value="Leucine-rich Repeat Variant"/>
    <property type="match status" value="1"/>
</dbReference>
<keyword evidence="5 8" id="KW-1133">Transmembrane helix</keyword>
<name>A0A8K1C4B1_PYTOL</name>
<evidence type="ECO:0000256" key="2">
    <source>
        <dbReference type="ARBA" id="ARBA00006824"/>
    </source>
</evidence>
<dbReference type="SUPFAM" id="SSF48371">
    <property type="entry name" value="ARM repeat"/>
    <property type="match status" value="1"/>
</dbReference>
<keyword evidence="4 8" id="KW-0812">Transmembrane</keyword>
<keyword evidence="10" id="KW-1185">Reference proteome</keyword>
<dbReference type="Pfam" id="PF04117">
    <property type="entry name" value="Mpv17_PMP22"/>
    <property type="match status" value="1"/>
</dbReference>